<dbReference type="OrthoDB" id="9794403at2"/>
<accession>A0A497Z8V2</accession>
<name>A0A497Z8V2_9RHOB</name>
<organism evidence="1 2">
    <name type="scientific">Ruegeria conchae</name>
    <dbReference type="NCBI Taxonomy" id="981384"/>
    <lineage>
        <taxon>Bacteria</taxon>
        <taxon>Pseudomonadati</taxon>
        <taxon>Pseudomonadota</taxon>
        <taxon>Alphaproteobacteria</taxon>
        <taxon>Rhodobacterales</taxon>
        <taxon>Roseobacteraceae</taxon>
        <taxon>Ruegeria</taxon>
    </lineage>
</organism>
<keyword evidence="2" id="KW-1185">Reference proteome</keyword>
<sequence length="87" mass="9788">MSDYRRVRIPGAKYFFTVSLADRSSDLLVREVVHLRAAFAVTQRERPFWCDAIVVLPDHLHAVWTLPPGDADYLTRLGGLGGKFGES</sequence>
<dbReference type="Proteomes" id="UP000271700">
    <property type="component" value="Unassembled WGS sequence"/>
</dbReference>
<dbReference type="RefSeq" id="WP_010442473.1">
    <property type="nucleotide sequence ID" value="NZ_AEYW01000016.1"/>
</dbReference>
<dbReference type="SUPFAM" id="SSF143422">
    <property type="entry name" value="Transposase IS200-like"/>
    <property type="match status" value="1"/>
</dbReference>
<dbReference type="GO" id="GO:0003677">
    <property type="term" value="F:DNA binding"/>
    <property type="evidence" value="ECO:0007669"/>
    <property type="project" value="InterPro"/>
</dbReference>
<dbReference type="STRING" id="981384.GCA_000192475_01297"/>
<dbReference type="InterPro" id="IPR036515">
    <property type="entry name" value="Transposase_17_sf"/>
</dbReference>
<evidence type="ECO:0000313" key="2">
    <source>
        <dbReference type="Proteomes" id="UP000271700"/>
    </source>
</evidence>
<evidence type="ECO:0008006" key="3">
    <source>
        <dbReference type="Google" id="ProtNLM"/>
    </source>
</evidence>
<dbReference type="Gene3D" id="3.30.70.1290">
    <property type="entry name" value="Transposase IS200-like"/>
    <property type="match status" value="1"/>
</dbReference>
<comment type="caution">
    <text evidence="1">The sequence shown here is derived from an EMBL/GenBank/DDBJ whole genome shotgun (WGS) entry which is preliminary data.</text>
</comment>
<proteinExistence type="predicted"/>
<dbReference type="GO" id="GO:0004803">
    <property type="term" value="F:transposase activity"/>
    <property type="evidence" value="ECO:0007669"/>
    <property type="project" value="InterPro"/>
</dbReference>
<evidence type="ECO:0000313" key="1">
    <source>
        <dbReference type="EMBL" id="RLK02614.1"/>
    </source>
</evidence>
<gene>
    <name evidence="1" type="ORF">CLV75_3166</name>
</gene>
<dbReference type="EMBL" id="RCCT01000005">
    <property type="protein sequence ID" value="RLK02614.1"/>
    <property type="molecule type" value="Genomic_DNA"/>
</dbReference>
<dbReference type="AlphaFoldDB" id="A0A497Z8V2"/>
<protein>
    <recommendedName>
        <fullName evidence="3">Transposase IS200 family protein</fullName>
    </recommendedName>
</protein>
<reference evidence="1 2" key="1">
    <citation type="submission" date="2018-10" db="EMBL/GenBank/DDBJ databases">
        <title>Genomic Encyclopedia of Archaeal and Bacterial Type Strains, Phase II (KMG-II): from individual species to whole genera.</title>
        <authorList>
            <person name="Goeker M."/>
        </authorList>
    </citation>
    <scope>NUCLEOTIDE SEQUENCE [LARGE SCALE GENOMIC DNA]</scope>
    <source>
        <strain evidence="1 2">DSM 29317</strain>
    </source>
</reference>
<dbReference type="GO" id="GO:0006313">
    <property type="term" value="P:DNA transposition"/>
    <property type="evidence" value="ECO:0007669"/>
    <property type="project" value="InterPro"/>
</dbReference>